<organism evidence="3 4">
    <name type="scientific">Peptoclostridium litorale DSM 5388</name>
    <dbReference type="NCBI Taxonomy" id="1121324"/>
    <lineage>
        <taxon>Bacteria</taxon>
        <taxon>Bacillati</taxon>
        <taxon>Bacillota</taxon>
        <taxon>Clostridia</taxon>
        <taxon>Peptostreptococcales</taxon>
        <taxon>Peptoclostridiaceae</taxon>
        <taxon>Peptoclostridium</taxon>
    </lineage>
</organism>
<dbReference type="InterPro" id="IPR002782">
    <property type="entry name" value="Mut7-C_RNAse_dom"/>
</dbReference>
<evidence type="ECO:0000259" key="2">
    <source>
        <dbReference type="Pfam" id="PF14451"/>
    </source>
</evidence>
<dbReference type="EMBL" id="JJMM01000004">
    <property type="protein sequence ID" value="KDR96316.1"/>
    <property type="molecule type" value="Genomic_DNA"/>
</dbReference>
<dbReference type="InterPro" id="IPR027798">
    <property type="entry name" value="Ub_Mut7C"/>
</dbReference>
<feature type="domain" description="Mut7-C RNAse" evidence="1">
    <location>
        <begin position="97"/>
        <end position="244"/>
    </location>
</feature>
<dbReference type="OrthoDB" id="9797655at2"/>
<dbReference type="PANTHER" id="PTHR39081:SF1">
    <property type="entry name" value="MUT7-C RNASE DOMAIN-CONTAINING PROTEIN"/>
    <property type="match status" value="1"/>
</dbReference>
<sequence>MGGFKNCVIIRIYADLNYFLDKNERQSDIEVCFYGKRSVKDLIESMGVPHVEVHRILVDGDEAGFDHILEGHERISVYPKLSLMKESGENTCGDESKFILDVHLGKLAMYLRMLGFDVFYDTGIDDPEIARISADEDRILLTRDRGLLMRSIVKRGLIIRNSNPVLQAAEVIEYFNLEDSIRPLAICLECNGKIERLTEGSPEFDKAKKQVPPKVRDWCDEYYICRGCGKVYWRGTHYYDMVATILKMLGKSGGI</sequence>
<dbReference type="RefSeq" id="WP_052635920.1">
    <property type="nucleotide sequence ID" value="NZ_FSRH01000013.1"/>
</dbReference>
<comment type="caution">
    <text evidence="3">The sequence shown here is derived from an EMBL/GenBank/DDBJ whole genome shotgun (WGS) entry which is preliminary data.</text>
</comment>
<evidence type="ECO:0000313" key="3">
    <source>
        <dbReference type="EMBL" id="KDR96316.1"/>
    </source>
</evidence>
<evidence type="ECO:0000313" key="4">
    <source>
        <dbReference type="Proteomes" id="UP000027946"/>
    </source>
</evidence>
<proteinExistence type="predicted"/>
<protein>
    <recommendedName>
        <fullName evidence="5">Twitching motility protein PilT</fullName>
    </recommendedName>
</protein>
<name>A0A069RH31_PEPLI</name>
<dbReference type="Pfam" id="PF14451">
    <property type="entry name" value="Ub-Mut7C"/>
    <property type="match status" value="1"/>
</dbReference>
<accession>A0A069RH31</accession>
<dbReference type="eggNOG" id="COG1656">
    <property type="taxonomic scope" value="Bacteria"/>
</dbReference>
<evidence type="ECO:0000259" key="1">
    <source>
        <dbReference type="Pfam" id="PF01927"/>
    </source>
</evidence>
<dbReference type="PANTHER" id="PTHR39081">
    <property type="entry name" value="MUT7-C DOMAIN-CONTAINING PROTEIN"/>
    <property type="match status" value="1"/>
</dbReference>
<evidence type="ECO:0008006" key="5">
    <source>
        <dbReference type="Google" id="ProtNLM"/>
    </source>
</evidence>
<dbReference type="Proteomes" id="UP000027946">
    <property type="component" value="Unassembled WGS sequence"/>
</dbReference>
<reference evidence="3 4" key="1">
    <citation type="submission" date="2014-03" db="EMBL/GenBank/DDBJ databases">
        <title>Genome sequence of Clostridium litorale W6, DSM 5388.</title>
        <authorList>
            <person name="Poehlein A."/>
            <person name="Jagirdar A."/>
            <person name="Khonsari B."/>
            <person name="Chibani C.M."/>
            <person name="Gutierrez Gutierrez D.A."/>
            <person name="Davydova E."/>
            <person name="Alghaithi H.S."/>
            <person name="Nair K.P."/>
            <person name="Dhamotharan K."/>
            <person name="Chandran L."/>
            <person name="G W."/>
            <person name="Daniel R."/>
        </authorList>
    </citation>
    <scope>NUCLEOTIDE SEQUENCE [LARGE SCALE GENOMIC DNA]</scope>
    <source>
        <strain evidence="3 4">W6</strain>
    </source>
</reference>
<dbReference type="Pfam" id="PF01927">
    <property type="entry name" value="Mut7-C"/>
    <property type="match status" value="1"/>
</dbReference>
<keyword evidence="4" id="KW-1185">Reference proteome</keyword>
<feature type="domain" description="Ubiquitin Mut7-C" evidence="2">
    <location>
        <begin position="8"/>
        <end position="81"/>
    </location>
</feature>
<dbReference type="AlphaFoldDB" id="A0A069RH31"/>
<gene>
    <name evidence="3" type="ORF">CLIT_4c01530</name>
</gene>